<feature type="region of interest" description="Disordered" evidence="2">
    <location>
        <begin position="884"/>
        <end position="959"/>
    </location>
</feature>
<feature type="region of interest" description="Disordered" evidence="2">
    <location>
        <begin position="1141"/>
        <end position="1307"/>
    </location>
</feature>
<proteinExistence type="predicted"/>
<geneLocation type="plasmid" evidence="3 4">
    <name>pUW774mp</name>
</geneLocation>
<dbReference type="Gene3D" id="1.20.120.330">
    <property type="entry name" value="Nucleotidyltransferases domain 2"/>
    <property type="match status" value="1"/>
</dbReference>
<feature type="compositionally biased region" description="Basic and acidic residues" evidence="2">
    <location>
        <begin position="1225"/>
        <end position="1256"/>
    </location>
</feature>
<keyword evidence="1" id="KW-0175">Coiled coil</keyword>
<evidence type="ECO:0000313" key="4">
    <source>
        <dbReference type="Proteomes" id="UP000593970"/>
    </source>
</evidence>
<evidence type="ECO:0000256" key="1">
    <source>
        <dbReference type="SAM" id="Coils"/>
    </source>
</evidence>
<feature type="compositionally biased region" description="Basic and acidic residues" evidence="2">
    <location>
        <begin position="1145"/>
        <end position="1162"/>
    </location>
</feature>
<protein>
    <submittedName>
        <fullName evidence="3">Type III effector protein</fullName>
    </submittedName>
</protein>
<keyword evidence="3" id="KW-0614">Plasmid</keyword>
<feature type="coiled-coil region" evidence="1">
    <location>
        <begin position="214"/>
        <end position="293"/>
    </location>
</feature>
<name>A0AA92K8N6_RALSL</name>
<organism evidence="3 4">
    <name type="scientific">Ralstonia solanacearum</name>
    <name type="common">Pseudomonas solanacearum</name>
    <dbReference type="NCBI Taxonomy" id="305"/>
    <lineage>
        <taxon>Bacteria</taxon>
        <taxon>Pseudomonadati</taxon>
        <taxon>Pseudomonadota</taxon>
        <taxon>Betaproteobacteria</taxon>
        <taxon>Burkholderiales</taxon>
        <taxon>Burkholderiaceae</taxon>
        <taxon>Ralstonia</taxon>
        <taxon>Ralstonia solanacearum species complex</taxon>
    </lineage>
</organism>
<evidence type="ECO:0000256" key="2">
    <source>
        <dbReference type="SAM" id="MobiDB-lite"/>
    </source>
</evidence>
<dbReference type="EMBL" id="CP051170">
    <property type="protein sequence ID" value="QOK99893.1"/>
    <property type="molecule type" value="Genomic_DNA"/>
</dbReference>
<reference evidence="4" key="1">
    <citation type="submission" date="2020-04" db="EMBL/GenBank/DDBJ databases">
        <title>Ralstonia solanacearum UW576, UW763, UW773, and UW774.</title>
        <authorList>
            <person name="Steidl O."/>
            <person name="Truchon A."/>
            <person name="Allen C."/>
        </authorList>
    </citation>
    <scope>NUCLEOTIDE SEQUENCE [LARGE SCALE GENOMIC DNA]</scope>
    <source>
        <strain evidence="4">UW774</strain>
        <plasmid evidence="4">pUW774mp</plasmid>
    </source>
</reference>
<feature type="compositionally biased region" description="Polar residues" evidence="2">
    <location>
        <begin position="1168"/>
        <end position="1181"/>
    </location>
</feature>
<feature type="compositionally biased region" description="Low complexity" evidence="2">
    <location>
        <begin position="917"/>
        <end position="931"/>
    </location>
</feature>
<accession>A0AA92K8N6</accession>
<feature type="compositionally biased region" description="Low complexity" evidence="2">
    <location>
        <begin position="1210"/>
        <end position="1223"/>
    </location>
</feature>
<dbReference type="Proteomes" id="UP000593970">
    <property type="component" value="Plasmid pUW774mp"/>
</dbReference>
<sequence length="1307" mass="139139">MAHLKHVPHKPAISVDNWDEHATLKICEQWRTGQARQPSVPDLARLAALNFERSHANSIPADRKAQRLLPEGTSESVYYQAMIETFLKAVGIEDNDVAATLDSFKKVGTGGLHRQPVSIAAAMGGAVSTAQYAVAANLPAKTALSGLQLLLTLLTTQLAFDSADLRFHNAGMEEVMPLGRADTTPSAKTGPNVLRTTGRLAWDLRKIRTNVSQMEKAQAALDGAQSAYDTAQATIAAARGELQVAQNALAAAQAGLAAPGVTLSQHIQAESAITQAQTDIEQATRKIAQGQEAAEQAAPAIQAADEALKIAFARFCMRNQLKADYKSASESTKIEYHGNKRFLGISVASGAANLTATILGILTPVVVSASVTTGVTAAAAALAAVLYVGYQLSSGPSKDGEAKAKRAIVALAKSLDLLAGNAAKQQKARAAAYRTYIAERRIWNRPEVRKNAQPKLIATLDEIARKDTTEHDLDPLKNWLGYANHREAMEAAGSDHDKARATEEAFSQTHGARFSAKTVADAWKTPERMRFDSMGRLLLGKLGNAIGAVHKFNAETERAAPGESAREAFARRQIHTGKLADVKACLRDWISFEQAQSQMKSALQEKDPDQARTILRGAAQALAAIRDTDAQALFSRDGRKQVEATELAKRMTIGERERYTMTNAGPAALAGLVNIGGAAASLGLNIEKVVAESHGISMPAQYGDQNDARTLAQGSAPITAPYVAAERARFQKTRMAKTVETLARKQDDPVALKLELPAGKPMAPNTDYAAPDIDQALDKLIGQLEDLRDIPDEIQLAIGGKTLPAGKLSGTTGYLNWRYDNAPLQTKAKFQMRMMEMVADNLVLSVASPIAQGIAQVPLSMTRAAAHRGNAMSADVRDRLTRLAGQPVDPQPSPEHPPSGSQPVPQAEPPVSPRQSAPVAQAQPEQRQPAPSRVPGDFNPLASGHALSDVPMLGGEAPADAPAALPDAVFEPRPTGAFHAEAVVQQRGMLVGSQDADATHQWLNARGIAAAPNSGATSMDCLIISLLQHATGSYDAASEPALAREAARYRTALALQHPEILSGDRMLYADEPATSALIKMINETQQVSLQLQMVLPTDDGPVQLPSPETGRDPVGVVLFGNHFQALHQTHRDQDRTANALGAHAGARDAQDSGRRVAPRIESDAVGQSVPSSANASPQRNAIGTPPRGPQGGTSDIGPEDDAVSDDAFYSATASLSSLASGSESESERDIEDAVRRADHDDRADTGKQARPERPKPQADAAPATASPPVKKSNRMFRWLSKTLKGKPKPDVQQTAAPADQRPPSMRR</sequence>
<gene>
    <name evidence="3" type="ORF">HF909_25690</name>
</gene>
<evidence type="ECO:0000313" key="3">
    <source>
        <dbReference type="EMBL" id="QOK99893.1"/>
    </source>
</evidence>